<dbReference type="Pfam" id="PF02798">
    <property type="entry name" value="GST_N"/>
    <property type="match status" value="1"/>
</dbReference>
<dbReference type="SFLD" id="SFLDG00358">
    <property type="entry name" value="Main_(cytGST)"/>
    <property type="match status" value="1"/>
</dbReference>
<dbReference type="InterPro" id="IPR004045">
    <property type="entry name" value="Glutathione_S-Trfase_N"/>
</dbReference>
<sequence>MLINKPKHHSNNTLTIKARTLYPKFINMQTFLKRSLSTMTKPLLLHAHATGPNPIKIAIALEALKVPYDVQQWEFGDDPKKGVKGEAYLKINENGRLPSLQDPNTGVVAWESGACMNYIRRVYDREGQLGPAGKKEQDIVDLEKWEYFLLTNLAPMLGQVNWFRNYHEVKNQDALDRYSAQVYRCFGVLEGQLKKSNGKSILPEKITAVDYHAEPWVRQYTFAGLSLDSYPLLQRWLAGMAKLEEVKRGYVKVKGQGPE</sequence>
<dbReference type="Proteomes" id="UP000661280">
    <property type="component" value="Chromosome 3"/>
</dbReference>
<evidence type="ECO:0008006" key="7">
    <source>
        <dbReference type="Google" id="ProtNLM"/>
    </source>
</evidence>
<dbReference type="SUPFAM" id="SSF52833">
    <property type="entry name" value="Thioredoxin-like"/>
    <property type="match status" value="1"/>
</dbReference>
<dbReference type="InterPro" id="IPR040079">
    <property type="entry name" value="Glutathione_S-Trfase"/>
</dbReference>
<name>A0A7R7W714_ASPKA</name>
<dbReference type="InterPro" id="IPR036249">
    <property type="entry name" value="Thioredoxin-like_sf"/>
</dbReference>
<dbReference type="RefSeq" id="XP_041541318.1">
    <property type="nucleotide sequence ID" value="XM_041687432.1"/>
</dbReference>
<evidence type="ECO:0000313" key="6">
    <source>
        <dbReference type="Proteomes" id="UP000661280"/>
    </source>
</evidence>
<protein>
    <recommendedName>
        <fullName evidence="7">Glutathione S-transferase</fullName>
    </recommendedName>
</protein>
<dbReference type="PROSITE" id="PS50404">
    <property type="entry name" value="GST_NTER"/>
    <property type="match status" value="1"/>
</dbReference>
<feature type="domain" description="GST C-terminal" evidence="4">
    <location>
        <begin position="135"/>
        <end position="259"/>
    </location>
</feature>
<gene>
    <name evidence="5" type="ORF">AKAW2_30871A</name>
</gene>
<dbReference type="Pfam" id="PF00043">
    <property type="entry name" value="GST_C"/>
    <property type="match status" value="1"/>
</dbReference>
<dbReference type="EMBL" id="AP024427">
    <property type="protein sequence ID" value="BCR97552.1"/>
    <property type="molecule type" value="Genomic_DNA"/>
</dbReference>
<dbReference type="SUPFAM" id="SSF47616">
    <property type="entry name" value="GST C-terminal domain-like"/>
    <property type="match status" value="1"/>
</dbReference>
<dbReference type="InterPro" id="IPR036282">
    <property type="entry name" value="Glutathione-S-Trfase_C_sf"/>
</dbReference>
<dbReference type="AlphaFoldDB" id="A0A7R7W714"/>
<evidence type="ECO:0000259" key="4">
    <source>
        <dbReference type="PROSITE" id="PS50405"/>
    </source>
</evidence>
<dbReference type="PANTHER" id="PTHR44051">
    <property type="entry name" value="GLUTATHIONE S-TRANSFERASE-RELATED"/>
    <property type="match status" value="1"/>
</dbReference>
<dbReference type="Gene3D" id="1.20.1050.130">
    <property type="match status" value="1"/>
</dbReference>
<evidence type="ECO:0000256" key="1">
    <source>
        <dbReference type="ARBA" id="ARBA00007409"/>
    </source>
</evidence>
<reference evidence="5" key="1">
    <citation type="submission" date="2021-01" db="EMBL/GenBank/DDBJ databases">
        <authorList>
            <consortium name="Aspergillus luchuensis mut. kawachii IFO 4304 genome sequencing consortium"/>
            <person name="Kazuki M."/>
            <person name="Futagami T."/>
        </authorList>
    </citation>
    <scope>NUCLEOTIDE SEQUENCE</scope>
    <source>
        <strain evidence="5">IFO 4308</strain>
    </source>
</reference>
<proteinExistence type="inferred from homology"/>
<dbReference type="GeneID" id="64958877"/>
<organism evidence="5 6">
    <name type="scientific">Aspergillus kawachii</name>
    <name type="common">White koji mold</name>
    <name type="synonym">Aspergillus awamori var. kawachi</name>
    <dbReference type="NCBI Taxonomy" id="1069201"/>
    <lineage>
        <taxon>Eukaryota</taxon>
        <taxon>Fungi</taxon>
        <taxon>Dikarya</taxon>
        <taxon>Ascomycota</taxon>
        <taxon>Pezizomycotina</taxon>
        <taxon>Eurotiomycetes</taxon>
        <taxon>Eurotiomycetidae</taxon>
        <taxon>Eurotiales</taxon>
        <taxon>Aspergillaceae</taxon>
        <taxon>Aspergillus</taxon>
        <taxon>Aspergillus subgen. Circumdati</taxon>
    </lineage>
</organism>
<dbReference type="PROSITE" id="PS50405">
    <property type="entry name" value="GST_CTER"/>
    <property type="match status" value="1"/>
</dbReference>
<evidence type="ECO:0000256" key="2">
    <source>
        <dbReference type="RuleBase" id="RU003494"/>
    </source>
</evidence>
<dbReference type="OrthoDB" id="422574at2759"/>
<comment type="similarity">
    <text evidence="1 2">Belongs to the GST superfamily.</text>
</comment>
<dbReference type="SFLD" id="SFLDS00019">
    <property type="entry name" value="Glutathione_Transferase_(cytos"/>
    <property type="match status" value="1"/>
</dbReference>
<dbReference type="PANTHER" id="PTHR44051:SF14">
    <property type="entry name" value="GLUTATHIONE S-TRANSFERASE II"/>
    <property type="match status" value="1"/>
</dbReference>
<feature type="domain" description="GST N-terminal" evidence="3">
    <location>
        <begin position="41"/>
        <end position="127"/>
    </location>
</feature>
<reference evidence="5" key="2">
    <citation type="submission" date="2021-02" db="EMBL/GenBank/DDBJ databases">
        <title>Aspergillus luchuensis mut. kawachii IFO 4304 genome sequence.</title>
        <authorList>
            <person name="Mori K."/>
            <person name="Kadooka C."/>
            <person name="Goto M."/>
            <person name="Futagami T."/>
        </authorList>
    </citation>
    <scope>NUCLEOTIDE SEQUENCE</scope>
    <source>
        <strain evidence="5">IFO 4308</strain>
    </source>
</reference>
<accession>A0A7R7W714</accession>
<keyword evidence="6" id="KW-1185">Reference proteome</keyword>
<dbReference type="InterPro" id="IPR004046">
    <property type="entry name" value="GST_C"/>
</dbReference>
<dbReference type="InterPro" id="IPR010987">
    <property type="entry name" value="Glutathione-S-Trfase_C-like"/>
</dbReference>
<dbReference type="KEGG" id="aluc:AKAW2_30871A"/>
<evidence type="ECO:0000259" key="3">
    <source>
        <dbReference type="PROSITE" id="PS50404"/>
    </source>
</evidence>
<evidence type="ECO:0000313" key="5">
    <source>
        <dbReference type="EMBL" id="BCR97552.1"/>
    </source>
</evidence>